<evidence type="ECO:0000256" key="1">
    <source>
        <dbReference type="SAM" id="MobiDB-lite"/>
    </source>
</evidence>
<gene>
    <name evidence="2" type="ORF">CCUS01_15842</name>
</gene>
<evidence type="ECO:0000313" key="2">
    <source>
        <dbReference type="EMBL" id="KAK1482185.1"/>
    </source>
</evidence>
<protein>
    <submittedName>
        <fullName evidence="2">Uncharacterized protein</fullName>
    </submittedName>
</protein>
<organism evidence="2 3">
    <name type="scientific">Colletotrichum cuscutae</name>
    <dbReference type="NCBI Taxonomy" id="1209917"/>
    <lineage>
        <taxon>Eukaryota</taxon>
        <taxon>Fungi</taxon>
        <taxon>Dikarya</taxon>
        <taxon>Ascomycota</taxon>
        <taxon>Pezizomycotina</taxon>
        <taxon>Sordariomycetes</taxon>
        <taxon>Hypocreomycetidae</taxon>
        <taxon>Glomerellales</taxon>
        <taxon>Glomerellaceae</taxon>
        <taxon>Colletotrichum</taxon>
        <taxon>Colletotrichum acutatum species complex</taxon>
    </lineage>
</organism>
<sequence length="99" mass="11633">MGRFQVSEMRPWPPRSSHVPERGQTMRTSGQTLELWWMQTWATCFSAAERREGCSLRREEYGACLVSPCRRVAQPRVRSSRYLRQVGRLCVRRSIRVSC</sequence>
<dbReference type="AlphaFoldDB" id="A0AAI9Y7N6"/>
<dbReference type="Proteomes" id="UP001239213">
    <property type="component" value="Unassembled WGS sequence"/>
</dbReference>
<accession>A0AAI9Y7N6</accession>
<proteinExistence type="predicted"/>
<dbReference type="EMBL" id="MPDP01000092">
    <property type="protein sequence ID" value="KAK1482185.1"/>
    <property type="molecule type" value="Genomic_DNA"/>
</dbReference>
<feature type="region of interest" description="Disordered" evidence="1">
    <location>
        <begin position="1"/>
        <end position="26"/>
    </location>
</feature>
<comment type="caution">
    <text evidence="2">The sequence shown here is derived from an EMBL/GenBank/DDBJ whole genome shotgun (WGS) entry which is preliminary data.</text>
</comment>
<evidence type="ECO:0000313" key="3">
    <source>
        <dbReference type="Proteomes" id="UP001239213"/>
    </source>
</evidence>
<keyword evidence="3" id="KW-1185">Reference proteome</keyword>
<name>A0AAI9Y7N6_9PEZI</name>
<reference evidence="2" key="1">
    <citation type="submission" date="2016-11" db="EMBL/GenBank/DDBJ databases">
        <title>The genome sequence of Colletotrichum cuscutae.</title>
        <authorList>
            <person name="Baroncelli R."/>
        </authorList>
    </citation>
    <scope>NUCLEOTIDE SEQUENCE</scope>
    <source>
        <strain evidence="2">IMI 304802</strain>
    </source>
</reference>